<gene>
    <name evidence="3" type="ORF">APB76_04050</name>
</gene>
<evidence type="ECO:0000256" key="1">
    <source>
        <dbReference type="ARBA" id="ARBA00023235"/>
    </source>
</evidence>
<dbReference type="RefSeq" id="WP_049846385.1">
    <property type="nucleotide sequence ID" value="NZ_LLEI02000018.1"/>
</dbReference>
<dbReference type="InterPro" id="IPR004370">
    <property type="entry name" value="4-OT-like_dom"/>
</dbReference>
<sequence>MPFIHITTWKMNNEEQVKGMLEDITLAVHKNTGAPLDKISVAVTEVAPNRWADAGVVGNEPDFPVKSRRLNYEE</sequence>
<evidence type="ECO:0000313" key="3">
    <source>
        <dbReference type="EMBL" id="OAJ95503.1"/>
    </source>
</evidence>
<dbReference type="SUPFAM" id="SSF55331">
    <property type="entry name" value="Tautomerase/MIF"/>
    <property type="match status" value="1"/>
</dbReference>
<protein>
    <submittedName>
        <fullName evidence="3">Tautomerase</fullName>
    </submittedName>
</protein>
<evidence type="ECO:0000313" key="4">
    <source>
        <dbReference type="Proteomes" id="UP000078406"/>
    </source>
</evidence>
<feature type="domain" description="4-oxalocrotonate tautomerase-like" evidence="2">
    <location>
        <begin position="2"/>
        <end position="56"/>
    </location>
</feature>
<dbReference type="Gene3D" id="3.30.429.10">
    <property type="entry name" value="Macrophage Migration Inhibitory Factor"/>
    <property type="match status" value="1"/>
</dbReference>
<organism evidence="3 4">
    <name type="scientific">Vibrio bivalvicida</name>
    <dbReference type="NCBI Taxonomy" id="1276888"/>
    <lineage>
        <taxon>Bacteria</taxon>
        <taxon>Pseudomonadati</taxon>
        <taxon>Pseudomonadota</taxon>
        <taxon>Gammaproteobacteria</taxon>
        <taxon>Vibrionales</taxon>
        <taxon>Vibrionaceae</taxon>
        <taxon>Vibrio</taxon>
        <taxon>Vibrio oreintalis group</taxon>
    </lineage>
</organism>
<dbReference type="EMBL" id="LLEI02000018">
    <property type="protein sequence ID" value="OAJ95503.1"/>
    <property type="molecule type" value="Genomic_DNA"/>
</dbReference>
<dbReference type="Proteomes" id="UP000078406">
    <property type="component" value="Unassembled WGS sequence"/>
</dbReference>
<accession>A0A177Y3N7</accession>
<reference evidence="3 4" key="1">
    <citation type="journal article" date="2016" name="Syst. Appl. Microbiol.">
        <title>Vibrio bivalvicida sp. nov., a novel larval pathogen for bivalve molluscs reared in a hatchery.</title>
        <authorList>
            <person name="Dubert J."/>
            <person name="Romalde J.L."/>
            <person name="Prado S."/>
            <person name="Barja J.L."/>
        </authorList>
    </citation>
    <scope>NUCLEOTIDE SEQUENCE [LARGE SCALE GENOMIC DNA]</scope>
    <source>
        <strain evidence="3 4">605</strain>
    </source>
</reference>
<dbReference type="InterPro" id="IPR014347">
    <property type="entry name" value="Tautomerase/MIF_sf"/>
</dbReference>
<comment type="caution">
    <text evidence="3">The sequence shown here is derived from an EMBL/GenBank/DDBJ whole genome shotgun (WGS) entry which is preliminary data.</text>
</comment>
<dbReference type="AlphaFoldDB" id="A0A177Y3N7"/>
<dbReference type="NCBIfam" id="NF002571">
    <property type="entry name" value="PRK02220.1"/>
    <property type="match status" value="1"/>
</dbReference>
<dbReference type="GO" id="GO:0016853">
    <property type="term" value="F:isomerase activity"/>
    <property type="evidence" value="ECO:0007669"/>
    <property type="project" value="UniProtKB-KW"/>
</dbReference>
<proteinExistence type="predicted"/>
<keyword evidence="1" id="KW-0413">Isomerase</keyword>
<dbReference type="Pfam" id="PF01361">
    <property type="entry name" value="Tautomerase"/>
    <property type="match status" value="1"/>
</dbReference>
<evidence type="ECO:0000259" key="2">
    <source>
        <dbReference type="Pfam" id="PF01361"/>
    </source>
</evidence>
<name>A0A177Y3N7_9VIBR</name>